<evidence type="ECO:0000313" key="8">
    <source>
        <dbReference type="Ensembl" id="ENSPCEP00000011702.1"/>
    </source>
</evidence>
<keyword evidence="6" id="KW-0695">RNA-directed DNA polymerase</keyword>
<dbReference type="InterPro" id="IPR041373">
    <property type="entry name" value="RT_RNaseH"/>
</dbReference>
<dbReference type="PANTHER" id="PTHR41694:SF5">
    <property type="entry name" value="RIBONUCLEASE H"/>
    <property type="match status" value="1"/>
</dbReference>
<evidence type="ECO:0000313" key="9">
    <source>
        <dbReference type="Proteomes" id="UP000694393"/>
    </source>
</evidence>
<dbReference type="Ensembl" id="ENSPCET00000021477.1">
    <property type="protein sequence ID" value="ENSPCEP00000020754.1"/>
    <property type="gene ID" value="ENSPCEG00000016031.1"/>
</dbReference>
<feature type="domain" description="RNase H type-1" evidence="7">
    <location>
        <begin position="165"/>
        <end position="311"/>
    </location>
</feature>
<keyword evidence="4" id="KW-0255">Endonuclease</keyword>
<dbReference type="CDD" id="cd09273">
    <property type="entry name" value="RNase_HI_RT_Bel"/>
    <property type="match status" value="1"/>
</dbReference>
<dbReference type="Proteomes" id="UP000694393">
    <property type="component" value="Unplaced"/>
</dbReference>
<dbReference type="GO" id="GO:0003964">
    <property type="term" value="F:RNA-directed DNA polymerase activity"/>
    <property type="evidence" value="ECO:0007669"/>
    <property type="project" value="UniProtKB-KW"/>
</dbReference>
<organism evidence="8 9">
    <name type="scientific">Pelusios castaneus</name>
    <name type="common">West African mud turtle</name>
    <dbReference type="NCBI Taxonomy" id="367368"/>
    <lineage>
        <taxon>Eukaryota</taxon>
        <taxon>Metazoa</taxon>
        <taxon>Chordata</taxon>
        <taxon>Craniata</taxon>
        <taxon>Vertebrata</taxon>
        <taxon>Euteleostomi</taxon>
        <taxon>Archelosauria</taxon>
        <taxon>Testudinata</taxon>
        <taxon>Testudines</taxon>
        <taxon>Pleurodira</taxon>
        <taxon>Pelomedusidae</taxon>
        <taxon>Pelusios</taxon>
    </lineage>
</organism>
<keyword evidence="9" id="KW-1185">Reference proteome</keyword>
<dbReference type="InterPro" id="IPR036397">
    <property type="entry name" value="RNaseH_sf"/>
</dbReference>
<keyword evidence="5" id="KW-0378">Hydrolase</keyword>
<dbReference type="AlphaFoldDB" id="A0A8C8RVW9"/>
<protein>
    <recommendedName>
        <fullName evidence="7">RNase H type-1 domain-containing protein</fullName>
    </recommendedName>
</protein>
<accession>A0A8C8RVW9</accession>
<dbReference type="Gene3D" id="3.10.20.370">
    <property type="match status" value="1"/>
</dbReference>
<dbReference type="Pfam" id="PF00075">
    <property type="entry name" value="RNase_H"/>
    <property type="match status" value="1"/>
</dbReference>
<evidence type="ECO:0000256" key="5">
    <source>
        <dbReference type="ARBA" id="ARBA00022801"/>
    </source>
</evidence>
<keyword evidence="1" id="KW-0808">Transferase</keyword>
<evidence type="ECO:0000256" key="4">
    <source>
        <dbReference type="ARBA" id="ARBA00022759"/>
    </source>
</evidence>
<reference evidence="8" key="1">
    <citation type="submission" date="2025-05" db="UniProtKB">
        <authorList>
            <consortium name="Ensembl"/>
        </authorList>
    </citation>
    <scope>IDENTIFICATION</scope>
</reference>
<dbReference type="Gene3D" id="3.30.420.10">
    <property type="entry name" value="Ribonuclease H-like superfamily/Ribonuclease H"/>
    <property type="match status" value="1"/>
</dbReference>
<dbReference type="InterPro" id="IPR043502">
    <property type="entry name" value="DNA/RNA_pol_sf"/>
</dbReference>
<proteinExistence type="predicted"/>
<evidence type="ECO:0000256" key="2">
    <source>
        <dbReference type="ARBA" id="ARBA00022695"/>
    </source>
</evidence>
<dbReference type="GO" id="GO:0004523">
    <property type="term" value="F:RNA-DNA hybrid ribonuclease activity"/>
    <property type="evidence" value="ECO:0007669"/>
    <property type="project" value="InterPro"/>
</dbReference>
<evidence type="ECO:0000256" key="1">
    <source>
        <dbReference type="ARBA" id="ARBA00022679"/>
    </source>
</evidence>
<dbReference type="InterPro" id="IPR012337">
    <property type="entry name" value="RNaseH-like_sf"/>
</dbReference>
<keyword evidence="3" id="KW-0540">Nuclease</keyword>
<dbReference type="SUPFAM" id="SSF56672">
    <property type="entry name" value="DNA/RNA polymerases"/>
    <property type="match status" value="1"/>
</dbReference>
<dbReference type="GO" id="GO:0003676">
    <property type="term" value="F:nucleic acid binding"/>
    <property type="evidence" value="ECO:0007669"/>
    <property type="project" value="InterPro"/>
</dbReference>
<dbReference type="SUPFAM" id="SSF53098">
    <property type="entry name" value="Ribonuclease H-like"/>
    <property type="match status" value="1"/>
</dbReference>
<dbReference type="InterPro" id="IPR002156">
    <property type="entry name" value="RNaseH_domain"/>
</dbReference>
<evidence type="ECO:0000259" key="7">
    <source>
        <dbReference type="PROSITE" id="PS50879"/>
    </source>
</evidence>
<dbReference type="Ensembl" id="ENSPCET00000012099.1">
    <property type="protein sequence ID" value="ENSPCEP00000011702.1"/>
    <property type="gene ID" value="ENSPCEG00000009277.1"/>
</dbReference>
<evidence type="ECO:0000256" key="3">
    <source>
        <dbReference type="ARBA" id="ARBA00022722"/>
    </source>
</evidence>
<dbReference type="PROSITE" id="PS50879">
    <property type="entry name" value="RNASE_H_1"/>
    <property type="match status" value="1"/>
</dbReference>
<keyword evidence="2" id="KW-0548">Nucleotidyltransferase</keyword>
<dbReference type="PANTHER" id="PTHR41694">
    <property type="entry name" value="ENDOGENOUS RETROVIRUS GROUP K MEMBER POL PROTEIN"/>
    <property type="match status" value="1"/>
</dbReference>
<evidence type="ECO:0000256" key="6">
    <source>
        <dbReference type="ARBA" id="ARBA00022918"/>
    </source>
</evidence>
<dbReference type="Pfam" id="PF17917">
    <property type="entry name" value="RT_RNaseH"/>
    <property type="match status" value="1"/>
</dbReference>
<name>A0A8C8RVW9_9SAUR</name>
<sequence>MSAPALGIPDYAKPFSLYVHENRGVASGVLTQPWGSTQRPVAYYSAQLDPVARAAVPCLRAVAAAATIVQKAQELVLGHKLHVKVPHAVEALLLKHNTQHFSNQRLNRYEILLLTADNLSLTRCSTLNPATLLPNPDDGEPHHDCCELIEIQEKPRTDLTDVPLLNPDYVLFTDGSASVIHGERHAGYSVVTEHWVWEAKPLRPGTSAQAAELVALRRACELTEGRTVNIYTDSRYAFSICHATGQLWKQRGFLTSSGQAIANAAEVHSLLLAIHKPSRIAVMHCPGHSQDDTIIARGNNMADVARAEDPTATKAGSPTDQEITVVPPLWLKKLGEQWTVNQPSGPASHTTDF</sequence>